<dbReference type="AlphaFoldDB" id="A0AAV4WG20"/>
<feature type="compositionally biased region" description="Low complexity" evidence="1">
    <location>
        <begin position="32"/>
        <end position="42"/>
    </location>
</feature>
<accession>A0AAV4WG20</accession>
<evidence type="ECO:0000313" key="3">
    <source>
        <dbReference type="Proteomes" id="UP001054945"/>
    </source>
</evidence>
<evidence type="ECO:0000256" key="1">
    <source>
        <dbReference type="SAM" id="MobiDB-lite"/>
    </source>
</evidence>
<evidence type="ECO:0000313" key="2">
    <source>
        <dbReference type="EMBL" id="GIY81476.1"/>
    </source>
</evidence>
<protein>
    <submittedName>
        <fullName evidence="2">Uncharacterized protein</fullName>
    </submittedName>
</protein>
<reference evidence="2 3" key="1">
    <citation type="submission" date="2021-06" db="EMBL/GenBank/DDBJ databases">
        <title>Caerostris extrusa draft genome.</title>
        <authorList>
            <person name="Kono N."/>
            <person name="Arakawa K."/>
        </authorList>
    </citation>
    <scope>NUCLEOTIDE SEQUENCE [LARGE SCALE GENOMIC DNA]</scope>
</reference>
<comment type="caution">
    <text evidence="2">The sequence shown here is derived from an EMBL/GenBank/DDBJ whole genome shotgun (WGS) entry which is preliminary data.</text>
</comment>
<dbReference type="EMBL" id="BPLR01016134">
    <property type="protein sequence ID" value="GIY81476.1"/>
    <property type="molecule type" value="Genomic_DNA"/>
</dbReference>
<dbReference type="Proteomes" id="UP001054945">
    <property type="component" value="Unassembled WGS sequence"/>
</dbReference>
<name>A0AAV4WG20_CAEEX</name>
<feature type="compositionally biased region" description="Basic residues" evidence="1">
    <location>
        <begin position="185"/>
        <end position="198"/>
    </location>
</feature>
<proteinExistence type="predicted"/>
<sequence length="198" mass="21111">MQNLRNKQNNLFNTYFRQLYYNTVIYKIAFPRPSPRGAARPRPSFPTPSPTGAPRSPVPIARGAPAIPCPATSPLARFRFRRSPVGEDSVSDDSVGDKSIGDESITDESVGDDSISDESVGDKSVSDQSVGESDGCDGANGCSRSDMVDGGPLGRHGGHCRGGDQSLAETEGPAARTGAPNPKGPTRRRGLQPMQRRR</sequence>
<gene>
    <name evidence="2" type="ORF">CEXT_66291</name>
</gene>
<keyword evidence="3" id="KW-1185">Reference proteome</keyword>
<organism evidence="2 3">
    <name type="scientific">Caerostris extrusa</name>
    <name type="common">Bark spider</name>
    <name type="synonym">Caerostris bankana</name>
    <dbReference type="NCBI Taxonomy" id="172846"/>
    <lineage>
        <taxon>Eukaryota</taxon>
        <taxon>Metazoa</taxon>
        <taxon>Ecdysozoa</taxon>
        <taxon>Arthropoda</taxon>
        <taxon>Chelicerata</taxon>
        <taxon>Arachnida</taxon>
        <taxon>Araneae</taxon>
        <taxon>Araneomorphae</taxon>
        <taxon>Entelegynae</taxon>
        <taxon>Araneoidea</taxon>
        <taxon>Araneidae</taxon>
        <taxon>Caerostris</taxon>
    </lineage>
</organism>
<feature type="region of interest" description="Disordered" evidence="1">
    <location>
        <begin position="32"/>
        <end position="198"/>
    </location>
</feature>
<feature type="compositionally biased region" description="Acidic residues" evidence="1">
    <location>
        <begin position="104"/>
        <end position="116"/>
    </location>
</feature>